<comment type="cofactor">
    <cofactor evidence="1">
        <name>biotin</name>
        <dbReference type="ChEBI" id="CHEBI:57586"/>
    </cofactor>
</comment>
<dbReference type="InterPro" id="IPR011054">
    <property type="entry name" value="Rudment_hybrid_motif"/>
</dbReference>
<dbReference type="InterPro" id="IPR011764">
    <property type="entry name" value="Biotin_carboxylation_dom"/>
</dbReference>
<evidence type="ECO:0000256" key="8">
    <source>
        <dbReference type="ARBA" id="ARBA00023267"/>
    </source>
</evidence>
<dbReference type="FunFam" id="2.40.50.100:FF:000003">
    <property type="entry name" value="Acetyl-CoA carboxylase biotin carboxyl carrier protein"/>
    <property type="match status" value="1"/>
</dbReference>
<dbReference type="PROSITE" id="PS50979">
    <property type="entry name" value="BC"/>
    <property type="match status" value="1"/>
</dbReference>
<dbReference type="PROSITE" id="PS50968">
    <property type="entry name" value="BIOTINYL_LIPOYL"/>
    <property type="match status" value="1"/>
</dbReference>
<dbReference type="Gene3D" id="2.40.50.100">
    <property type="match status" value="1"/>
</dbReference>
<dbReference type="SMART" id="SM00878">
    <property type="entry name" value="Biotin_carb_C"/>
    <property type="match status" value="1"/>
</dbReference>
<evidence type="ECO:0000313" key="12">
    <source>
        <dbReference type="EMBL" id="SUZ67254.1"/>
    </source>
</evidence>
<dbReference type="SUPFAM" id="SSF51230">
    <property type="entry name" value="Single hybrid motif"/>
    <property type="match status" value="1"/>
</dbReference>
<dbReference type="FunFam" id="3.30.1490.20:FF:000003">
    <property type="entry name" value="acetyl-CoA carboxylase isoform X1"/>
    <property type="match status" value="1"/>
</dbReference>
<dbReference type="PROSITE" id="PS00867">
    <property type="entry name" value="CPSASE_2"/>
    <property type="match status" value="1"/>
</dbReference>
<reference evidence="12" key="1">
    <citation type="submission" date="2018-05" db="EMBL/GenBank/DDBJ databases">
        <authorList>
            <person name="Lanie J.A."/>
            <person name="Ng W.-L."/>
            <person name="Kazmierczak K.M."/>
            <person name="Andrzejewski T.M."/>
            <person name="Davidsen T.M."/>
            <person name="Wayne K.J."/>
            <person name="Tettelin H."/>
            <person name="Glass J.I."/>
            <person name="Rusch D."/>
            <person name="Podicherti R."/>
            <person name="Tsui H.-C.T."/>
            <person name="Winkler M.E."/>
        </authorList>
    </citation>
    <scope>NUCLEOTIDE SEQUENCE</scope>
</reference>
<evidence type="ECO:0000256" key="6">
    <source>
        <dbReference type="ARBA" id="ARBA00022946"/>
    </source>
</evidence>
<proteinExistence type="predicted"/>
<dbReference type="Pfam" id="PF00364">
    <property type="entry name" value="Biotin_lipoyl"/>
    <property type="match status" value="1"/>
</dbReference>
<evidence type="ECO:0000256" key="7">
    <source>
        <dbReference type="ARBA" id="ARBA00023128"/>
    </source>
</evidence>
<accession>A0A381PKY9</accession>
<evidence type="ECO:0000256" key="2">
    <source>
        <dbReference type="ARBA" id="ARBA00004305"/>
    </source>
</evidence>
<dbReference type="Gene3D" id="3.30.700.40">
    <property type="match status" value="1"/>
</dbReference>
<dbReference type="InterPro" id="IPR011761">
    <property type="entry name" value="ATP-grasp"/>
</dbReference>
<dbReference type="GO" id="GO:0046872">
    <property type="term" value="F:metal ion binding"/>
    <property type="evidence" value="ECO:0007669"/>
    <property type="project" value="InterPro"/>
</dbReference>
<dbReference type="FunFam" id="3.30.470.20:FF:000028">
    <property type="entry name" value="Methylcrotonoyl-CoA carboxylase subunit alpha, mitochondrial"/>
    <property type="match status" value="1"/>
</dbReference>
<organism evidence="12">
    <name type="scientific">marine metagenome</name>
    <dbReference type="NCBI Taxonomy" id="408172"/>
    <lineage>
        <taxon>unclassified sequences</taxon>
        <taxon>metagenomes</taxon>
        <taxon>ecological metagenomes</taxon>
    </lineage>
</organism>
<dbReference type="GO" id="GO:0005524">
    <property type="term" value="F:ATP binding"/>
    <property type="evidence" value="ECO:0007669"/>
    <property type="project" value="UniProtKB-KW"/>
</dbReference>
<dbReference type="SUPFAM" id="SSF51246">
    <property type="entry name" value="Rudiment single hybrid motif"/>
    <property type="match status" value="1"/>
</dbReference>
<evidence type="ECO:0000259" key="9">
    <source>
        <dbReference type="PROSITE" id="PS50968"/>
    </source>
</evidence>
<keyword evidence="8" id="KW-0092">Biotin</keyword>
<sequence length="685" mass="75691">MFDKILIANRGEIACRIIRTCRNMGIRTVAVYSAADDSSLHVQLADEACQIGEAPPAESYLQIEKLLNAAKKYGAQAIHPGYGFLAENAEFAHQCAQSGIVFIGPSVATIEQMGAKDQAKSLMENAGVPVVPGYIGDEQGPETLYSEAEKVGYPLMIKAVLGGGGKGMRVVQKKEDFSVALESARNEARKAFADERVLLECLVSSPRHIEFQIFGDQYGNVIHLYDRDCSLQRRHQKIIEESPSPFLDQNLRMQMAATAVAAAKAVKYMGAGTVEFIVGDDREFFFMEMNTRLQVEHPVTELITGLDLVEWQLRIAAGEKLHLTQDEVRQTGHAIEARIYAENPESGFLPSIGTLHRLAFPDLFQKNHKVKDGTSQPLSSIRIDTGVEEGGEISIHYDPMIAKLIVHSDSRKHAIDAMKSALAQSGVLGIVTNLGFLQTIIQHSDFDACKIDTLFVDSNLESLLSENKVSADWVFWGAAISCLLEDFEQAALKAQKSMEPCSPWNSLDNWRAGIQQPHRILLRDVQGRDKEVMIIKEKNVYRIISLTEEISVSVSVHGDLLDLSWNSAGLEEFGHHLLVLHHESQILAVHAQGRALFTRLDPLAFEQSEEKDDFRLSAPMPGNVIRVLVESGEKVSSGQPLLVMEAMKMEHTIVAPADGIVEKVLFQDGDLVYKDAELVKLSILA</sequence>
<dbReference type="InterPro" id="IPR000089">
    <property type="entry name" value="Biotin_lipoyl"/>
</dbReference>
<keyword evidence="7" id="KW-0496">Mitochondrion</keyword>
<dbReference type="CDD" id="cd06850">
    <property type="entry name" value="biotinyl_domain"/>
    <property type="match status" value="1"/>
</dbReference>
<keyword evidence="3" id="KW-0436">Ligase</keyword>
<dbReference type="InterPro" id="IPR001882">
    <property type="entry name" value="Biotin_BS"/>
</dbReference>
<comment type="subcellular location">
    <subcellularLocation>
        <location evidence="2">Mitochondrion matrix</location>
    </subcellularLocation>
</comment>
<dbReference type="GO" id="GO:0005759">
    <property type="term" value="C:mitochondrial matrix"/>
    <property type="evidence" value="ECO:0007669"/>
    <property type="project" value="UniProtKB-SubCell"/>
</dbReference>
<evidence type="ECO:0000259" key="11">
    <source>
        <dbReference type="PROSITE" id="PS50979"/>
    </source>
</evidence>
<dbReference type="GO" id="GO:0016874">
    <property type="term" value="F:ligase activity"/>
    <property type="evidence" value="ECO:0007669"/>
    <property type="project" value="UniProtKB-KW"/>
</dbReference>
<evidence type="ECO:0008006" key="13">
    <source>
        <dbReference type="Google" id="ProtNLM"/>
    </source>
</evidence>
<evidence type="ECO:0000256" key="4">
    <source>
        <dbReference type="ARBA" id="ARBA00022741"/>
    </source>
</evidence>
<name>A0A381PKY9_9ZZZZ</name>
<dbReference type="Gene3D" id="3.30.470.20">
    <property type="entry name" value="ATP-grasp fold, B domain"/>
    <property type="match status" value="1"/>
</dbReference>
<evidence type="ECO:0000256" key="3">
    <source>
        <dbReference type="ARBA" id="ARBA00022598"/>
    </source>
</evidence>
<dbReference type="FunFam" id="3.40.50.20:FF:000010">
    <property type="entry name" value="Propionyl-CoA carboxylase subunit alpha"/>
    <property type="match status" value="1"/>
</dbReference>
<evidence type="ECO:0000256" key="1">
    <source>
        <dbReference type="ARBA" id="ARBA00001953"/>
    </source>
</evidence>
<evidence type="ECO:0000259" key="10">
    <source>
        <dbReference type="PROSITE" id="PS50975"/>
    </source>
</evidence>
<feature type="domain" description="Lipoyl-binding" evidence="9">
    <location>
        <begin position="607"/>
        <end position="682"/>
    </location>
</feature>
<dbReference type="SUPFAM" id="SSF52440">
    <property type="entry name" value="PreATP-grasp domain"/>
    <property type="match status" value="1"/>
</dbReference>
<dbReference type="InterPro" id="IPR011053">
    <property type="entry name" value="Single_hybrid_motif"/>
</dbReference>
<dbReference type="InterPro" id="IPR005481">
    <property type="entry name" value="BC-like_N"/>
</dbReference>
<dbReference type="SUPFAM" id="SSF56059">
    <property type="entry name" value="Glutathione synthetase ATP-binding domain-like"/>
    <property type="match status" value="1"/>
</dbReference>
<evidence type="ECO:0000256" key="5">
    <source>
        <dbReference type="ARBA" id="ARBA00022840"/>
    </source>
</evidence>
<feature type="domain" description="Biotin carboxylation" evidence="11">
    <location>
        <begin position="1"/>
        <end position="461"/>
    </location>
</feature>
<dbReference type="Pfam" id="PF02785">
    <property type="entry name" value="Biotin_carb_C"/>
    <property type="match status" value="1"/>
</dbReference>
<dbReference type="Pfam" id="PF02786">
    <property type="entry name" value="CPSase_L_D2"/>
    <property type="match status" value="1"/>
</dbReference>
<dbReference type="AlphaFoldDB" id="A0A381PKY9"/>
<dbReference type="InterPro" id="IPR005482">
    <property type="entry name" value="Biotin_COase_C"/>
</dbReference>
<dbReference type="InterPro" id="IPR050856">
    <property type="entry name" value="Biotin_carboxylase_complex"/>
</dbReference>
<dbReference type="PANTHER" id="PTHR18866">
    <property type="entry name" value="CARBOXYLASE:PYRUVATE/ACETYL-COA/PROPIONYL-COA CARBOXYLASE"/>
    <property type="match status" value="1"/>
</dbReference>
<keyword evidence="5" id="KW-0067">ATP-binding</keyword>
<dbReference type="PANTHER" id="PTHR18866:SF33">
    <property type="entry name" value="METHYLCROTONOYL-COA CARBOXYLASE SUBUNIT ALPHA, MITOCHONDRIAL-RELATED"/>
    <property type="match status" value="1"/>
</dbReference>
<protein>
    <recommendedName>
        <fullName evidence="13">Methylcrotonoyl-CoA carboxylase</fullName>
    </recommendedName>
</protein>
<dbReference type="EMBL" id="UINC01001006">
    <property type="protein sequence ID" value="SUZ67254.1"/>
    <property type="molecule type" value="Genomic_DNA"/>
</dbReference>
<gene>
    <name evidence="12" type="ORF">METZ01_LOCUS20108</name>
</gene>
<dbReference type="PROSITE" id="PS00188">
    <property type="entry name" value="BIOTIN"/>
    <property type="match status" value="1"/>
</dbReference>
<keyword evidence="6" id="KW-0809">Transit peptide</keyword>
<keyword evidence="4" id="KW-0547">Nucleotide-binding</keyword>
<dbReference type="Pfam" id="PF00289">
    <property type="entry name" value="Biotin_carb_N"/>
    <property type="match status" value="1"/>
</dbReference>
<dbReference type="InterPro" id="IPR005479">
    <property type="entry name" value="CPAse_ATP-bd"/>
</dbReference>
<feature type="domain" description="ATP-grasp" evidence="10">
    <location>
        <begin position="120"/>
        <end position="317"/>
    </location>
</feature>
<dbReference type="PROSITE" id="PS50975">
    <property type="entry name" value="ATP_GRASP"/>
    <property type="match status" value="1"/>
</dbReference>
<dbReference type="InterPro" id="IPR016185">
    <property type="entry name" value="PreATP-grasp_dom_sf"/>
</dbReference>